<dbReference type="EMBL" id="DXFQ01000015">
    <property type="protein sequence ID" value="HIX19204.1"/>
    <property type="molecule type" value="Genomic_DNA"/>
</dbReference>
<reference evidence="2" key="1">
    <citation type="journal article" date="2021" name="PeerJ">
        <title>Extensive microbial diversity within the chicken gut microbiome revealed by metagenomics and culture.</title>
        <authorList>
            <person name="Gilroy R."/>
            <person name="Ravi A."/>
            <person name="Getino M."/>
            <person name="Pursley I."/>
            <person name="Horton D.L."/>
            <person name="Alikhan N.F."/>
            <person name="Baker D."/>
            <person name="Gharbi K."/>
            <person name="Hall N."/>
            <person name="Watson M."/>
            <person name="Adriaenssens E.M."/>
            <person name="Foster-Nyarko E."/>
            <person name="Jarju S."/>
            <person name="Secka A."/>
            <person name="Antonio M."/>
            <person name="Oren A."/>
            <person name="Chaudhuri R.R."/>
            <person name="La Ragione R."/>
            <person name="Hildebrand F."/>
            <person name="Pallen M.J."/>
        </authorList>
    </citation>
    <scope>NUCLEOTIDE SEQUENCE</scope>
    <source>
        <strain evidence="2">14975</strain>
    </source>
</reference>
<evidence type="ECO:0000256" key="1">
    <source>
        <dbReference type="SAM" id="SignalP"/>
    </source>
</evidence>
<feature type="chain" id="PRO_5038756250" description="PEP-CTERM sorting domain-containing protein" evidence="1">
    <location>
        <begin position="20"/>
        <end position="257"/>
    </location>
</feature>
<protein>
    <recommendedName>
        <fullName evidence="4">PEP-CTERM sorting domain-containing protein</fullName>
    </recommendedName>
</protein>
<dbReference type="AlphaFoldDB" id="A0A9D2AGC1"/>
<evidence type="ECO:0008006" key="4">
    <source>
        <dbReference type="Google" id="ProtNLM"/>
    </source>
</evidence>
<sequence>MKKTLITLGLAAAASSAMGATLHGIEFEAGTSPINSGTNPTTSNFYFSEETNPVLGYGPVNTIQGLWIQANAGYKMNASAGLNVTYLALDPSIKIAQSNESEAGALNGSDGANFYVNMTGSGWVDINADYGTKITVNNMTGGTIYLNDSGALDLGSTTLNSSVTVDCTLTTSADTGYSILTRTLLTGDFSAWTGTVNVQGFTQLTEGELTADSSCAGMYTVSATESGLVVSYVTPEPTTATLSLLALAGLCARRRRK</sequence>
<organism evidence="2 3">
    <name type="scientific">Candidatus Akkermansia intestinigallinarum</name>
    <dbReference type="NCBI Taxonomy" id="2838431"/>
    <lineage>
        <taxon>Bacteria</taxon>
        <taxon>Pseudomonadati</taxon>
        <taxon>Verrucomicrobiota</taxon>
        <taxon>Verrucomicrobiia</taxon>
        <taxon>Verrucomicrobiales</taxon>
        <taxon>Akkermansiaceae</taxon>
        <taxon>Akkermansia</taxon>
    </lineage>
</organism>
<evidence type="ECO:0000313" key="2">
    <source>
        <dbReference type="EMBL" id="HIX19204.1"/>
    </source>
</evidence>
<gene>
    <name evidence="2" type="ORF">H9862_01210</name>
</gene>
<keyword evidence="1" id="KW-0732">Signal</keyword>
<proteinExistence type="predicted"/>
<accession>A0A9D2AGC1</accession>
<dbReference type="Proteomes" id="UP000823964">
    <property type="component" value="Unassembled WGS sequence"/>
</dbReference>
<feature type="signal peptide" evidence="1">
    <location>
        <begin position="1"/>
        <end position="19"/>
    </location>
</feature>
<reference evidence="2" key="2">
    <citation type="submission" date="2021-04" db="EMBL/GenBank/DDBJ databases">
        <authorList>
            <person name="Gilroy R."/>
        </authorList>
    </citation>
    <scope>NUCLEOTIDE SEQUENCE</scope>
    <source>
        <strain evidence="2">14975</strain>
    </source>
</reference>
<evidence type="ECO:0000313" key="3">
    <source>
        <dbReference type="Proteomes" id="UP000823964"/>
    </source>
</evidence>
<name>A0A9D2AGC1_9BACT</name>
<comment type="caution">
    <text evidence="2">The sequence shown here is derived from an EMBL/GenBank/DDBJ whole genome shotgun (WGS) entry which is preliminary data.</text>
</comment>